<dbReference type="GO" id="GO:0016491">
    <property type="term" value="F:oxidoreductase activity"/>
    <property type="evidence" value="ECO:0007669"/>
    <property type="project" value="UniProtKB-KW"/>
</dbReference>
<accession>A0A409XUG0</accession>
<proteinExistence type="predicted"/>
<organism evidence="2 3">
    <name type="scientific">Psilocybe cyanescens</name>
    <dbReference type="NCBI Taxonomy" id="93625"/>
    <lineage>
        <taxon>Eukaryota</taxon>
        <taxon>Fungi</taxon>
        <taxon>Dikarya</taxon>
        <taxon>Basidiomycota</taxon>
        <taxon>Agaricomycotina</taxon>
        <taxon>Agaricomycetes</taxon>
        <taxon>Agaricomycetidae</taxon>
        <taxon>Agaricales</taxon>
        <taxon>Agaricineae</taxon>
        <taxon>Strophariaceae</taxon>
        <taxon>Psilocybe</taxon>
    </lineage>
</organism>
<gene>
    <name evidence="2" type="ORF">CVT25_002536</name>
</gene>
<dbReference type="Pfam" id="PF00106">
    <property type="entry name" value="adh_short"/>
    <property type="match status" value="1"/>
</dbReference>
<protein>
    <recommendedName>
        <fullName evidence="4">NAD(P)-binding protein</fullName>
    </recommendedName>
</protein>
<dbReference type="PANTHER" id="PTHR43157:SF31">
    <property type="entry name" value="PHOSPHATIDYLINOSITOL-GLYCAN BIOSYNTHESIS CLASS F PROTEIN"/>
    <property type="match status" value="1"/>
</dbReference>
<keyword evidence="3" id="KW-1185">Reference proteome</keyword>
<dbReference type="PANTHER" id="PTHR43157">
    <property type="entry name" value="PHOSPHATIDYLINOSITOL-GLYCAN BIOSYNTHESIS CLASS F PROTEIN-RELATED"/>
    <property type="match status" value="1"/>
</dbReference>
<name>A0A409XUG0_PSICY</name>
<reference evidence="2 3" key="1">
    <citation type="journal article" date="2018" name="Evol. Lett.">
        <title>Horizontal gene cluster transfer increased hallucinogenic mushroom diversity.</title>
        <authorList>
            <person name="Reynolds H.T."/>
            <person name="Vijayakumar V."/>
            <person name="Gluck-Thaler E."/>
            <person name="Korotkin H.B."/>
            <person name="Matheny P.B."/>
            <person name="Slot J.C."/>
        </authorList>
    </citation>
    <scope>NUCLEOTIDE SEQUENCE [LARGE SCALE GENOMIC DNA]</scope>
    <source>
        <strain evidence="2 3">2631</strain>
    </source>
</reference>
<dbReference type="InterPro" id="IPR036291">
    <property type="entry name" value="NAD(P)-bd_dom_sf"/>
</dbReference>
<comment type="caution">
    <text evidence="2">The sequence shown here is derived from an EMBL/GenBank/DDBJ whole genome shotgun (WGS) entry which is preliminary data.</text>
</comment>
<evidence type="ECO:0000313" key="3">
    <source>
        <dbReference type="Proteomes" id="UP000283269"/>
    </source>
</evidence>
<evidence type="ECO:0000256" key="1">
    <source>
        <dbReference type="ARBA" id="ARBA00023002"/>
    </source>
</evidence>
<sequence>MKFTLFDFVKAQWTTVPPVPKQDLSRKTVIVTGANTGIGFEAAKHFARMGPGRLILTSRSQEKGNEAVAKIEQETGCKNVEAWVLELADFSSVKAFGERFEKDGGRLDILMENAGLATTELNFTEDGWESSAQVNDMSNTLLALLLLPRMLETAQKHNTYPRIVIATSETHHYIPSLDNYIVDSANFFRKYAHREYLNPPMPKDRYPSTKLLNVFLARALNDRLHRKPVIVNSANPGYCYSSLRRNQSTFGLFMMWLMDLTIGRTADDGSRVFVWAALGAEEKRDELRGAYVSLCQVNEPSDYVVSEDGKIAQDRIWNDLIEELIKIEPKVQKIVKECLTEPVHN</sequence>
<dbReference type="InterPro" id="IPR002347">
    <property type="entry name" value="SDR_fam"/>
</dbReference>
<dbReference type="Proteomes" id="UP000283269">
    <property type="component" value="Unassembled WGS sequence"/>
</dbReference>
<dbReference type="AlphaFoldDB" id="A0A409XUG0"/>
<dbReference type="OrthoDB" id="542013at2759"/>
<dbReference type="EMBL" id="NHYD01000343">
    <property type="protein sequence ID" value="PPQ94445.1"/>
    <property type="molecule type" value="Genomic_DNA"/>
</dbReference>
<dbReference type="InParanoid" id="A0A409XUG0"/>
<dbReference type="STRING" id="93625.A0A409XUG0"/>
<dbReference type="SUPFAM" id="SSF51735">
    <property type="entry name" value="NAD(P)-binding Rossmann-fold domains"/>
    <property type="match status" value="1"/>
</dbReference>
<keyword evidence="1" id="KW-0560">Oxidoreductase</keyword>
<dbReference type="Gene3D" id="3.40.50.720">
    <property type="entry name" value="NAD(P)-binding Rossmann-like Domain"/>
    <property type="match status" value="1"/>
</dbReference>
<evidence type="ECO:0000313" key="2">
    <source>
        <dbReference type="EMBL" id="PPQ94445.1"/>
    </source>
</evidence>
<evidence type="ECO:0008006" key="4">
    <source>
        <dbReference type="Google" id="ProtNLM"/>
    </source>
</evidence>
<dbReference type="PRINTS" id="PR00081">
    <property type="entry name" value="GDHRDH"/>
</dbReference>